<dbReference type="EMBL" id="GL732741">
    <property type="protein sequence ID" value="EFX65525.1"/>
    <property type="molecule type" value="Genomic_DNA"/>
</dbReference>
<reference evidence="1 2" key="1">
    <citation type="journal article" date="2011" name="Science">
        <title>The ecoresponsive genome of Daphnia pulex.</title>
        <authorList>
            <person name="Colbourne J.K."/>
            <person name="Pfrender M.E."/>
            <person name="Gilbert D."/>
            <person name="Thomas W.K."/>
            <person name="Tucker A."/>
            <person name="Oakley T.H."/>
            <person name="Tokishita S."/>
            <person name="Aerts A."/>
            <person name="Arnold G.J."/>
            <person name="Basu M.K."/>
            <person name="Bauer D.J."/>
            <person name="Caceres C.E."/>
            <person name="Carmel L."/>
            <person name="Casola C."/>
            <person name="Choi J.H."/>
            <person name="Detter J.C."/>
            <person name="Dong Q."/>
            <person name="Dusheyko S."/>
            <person name="Eads B.D."/>
            <person name="Frohlich T."/>
            <person name="Geiler-Samerotte K.A."/>
            <person name="Gerlach D."/>
            <person name="Hatcher P."/>
            <person name="Jogdeo S."/>
            <person name="Krijgsveld J."/>
            <person name="Kriventseva E.V."/>
            <person name="Kultz D."/>
            <person name="Laforsch C."/>
            <person name="Lindquist E."/>
            <person name="Lopez J."/>
            <person name="Manak J.R."/>
            <person name="Muller J."/>
            <person name="Pangilinan J."/>
            <person name="Patwardhan R.P."/>
            <person name="Pitluck S."/>
            <person name="Pritham E.J."/>
            <person name="Rechtsteiner A."/>
            <person name="Rho M."/>
            <person name="Rogozin I.B."/>
            <person name="Sakarya O."/>
            <person name="Salamov A."/>
            <person name="Schaack S."/>
            <person name="Shapiro H."/>
            <person name="Shiga Y."/>
            <person name="Skalitzky C."/>
            <person name="Smith Z."/>
            <person name="Souvorov A."/>
            <person name="Sung W."/>
            <person name="Tang Z."/>
            <person name="Tsuchiya D."/>
            <person name="Tu H."/>
            <person name="Vos H."/>
            <person name="Wang M."/>
            <person name="Wolf Y.I."/>
            <person name="Yamagata H."/>
            <person name="Yamada T."/>
            <person name="Ye Y."/>
            <person name="Shaw J.R."/>
            <person name="Andrews J."/>
            <person name="Crease T.J."/>
            <person name="Tang H."/>
            <person name="Lucas S.M."/>
            <person name="Robertson H.M."/>
            <person name="Bork P."/>
            <person name="Koonin E.V."/>
            <person name="Zdobnov E.M."/>
            <person name="Grigoriev I.V."/>
            <person name="Lynch M."/>
            <person name="Boore J.L."/>
        </authorList>
    </citation>
    <scope>NUCLEOTIDE SEQUENCE [LARGE SCALE GENOMIC DNA]</scope>
</reference>
<name>E9HRW6_DAPPU</name>
<evidence type="ECO:0000313" key="2">
    <source>
        <dbReference type="Proteomes" id="UP000000305"/>
    </source>
</evidence>
<dbReference type="InParanoid" id="E9HRW6"/>
<protein>
    <submittedName>
        <fullName evidence="1">Uncharacterized protein</fullName>
    </submittedName>
</protein>
<sequence>MYFSQRLVFPTDFTLLSPYDSAGKVGQSSEPQHMERMRKLSVLVAGAAKPSLGLLTSFGNYCCPVVDSFVSQLKIWIEECRAVKALYAFNPKLQATSLLATELYSQAHDIICDELAPEAILSETYLELEELLADPERFSTIADWYLIGAKFIGIISQS</sequence>
<dbReference type="AlphaFoldDB" id="E9HRW6"/>
<dbReference type="HOGENOM" id="CLU_115995_0_0_1"/>
<accession>E9HRW6</accession>
<keyword evidence="2" id="KW-1185">Reference proteome</keyword>
<proteinExistence type="predicted"/>
<dbReference type="KEGG" id="dpx:DAPPUDRAFT_333113"/>
<dbReference type="Proteomes" id="UP000000305">
    <property type="component" value="Unassembled WGS sequence"/>
</dbReference>
<organism evidence="1 2">
    <name type="scientific">Daphnia pulex</name>
    <name type="common">Water flea</name>
    <dbReference type="NCBI Taxonomy" id="6669"/>
    <lineage>
        <taxon>Eukaryota</taxon>
        <taxon>Metazoa</taxon>
        <taxon>Ecdysozoa</taxon>
        <taxon>Arthropoda</taxon>
        <taxon>Crustacea</taxon>
        <taxon>Branchiopoda</taxon>
        <taxon>Diplostraca</taxon>
        <taxon>Cladocera</taxon>
        <taxon>Anomopoda</taxon>
        <taxon>Daphniidae</taxon>
        <taxon>Daphnia</taxon>
    </lineage>
</organism>
<dbReference type="PhylomeDB" id="E9HRW6"/>
<dbReference type="STRING" id="6669.E9HRW6"/>
<dbReference type="OrthoDB" id="3797628at2759"/>
<evidence type="ECO:0000313" key="1">
    <source>
        <dbReference type="EMBL" id="EFX65525.1"/>
    </source>
</evidence>
<gene>
    <name evidence="1" type="ORF">DAPPUDRAFT_333113</name>
</gene>